<dbReference type="PRINTS" id="PR00032">
    <property type="entry name" value="HTHARAC"/>
</dbReference>
<dbReference type="EMBL" id="AORV01000039">
    <property type="protein sequence ID" value="EMS71317.1"/>
    <property type="molecule type" value="Genomic_DNA"/>
</dbReference>
<dbReference type="SUPFAM" id="SSF46689">
    <property type="entry name" value="Homeodomain-like"/>
    <property type="match status" value="2"/>
</dbReference>
<dbReference type="eggNOG" id="COG2207">
    <property type="taxonomic scope" value="Bacteria"/>
</dbReference>
<evidence type="ECO:0000256" key="7">
    <source>
        <dbReference type="ARBA" id="ARBA00023125"/>
    </source>
</evidence>
<dbReference type="Gene3D" id="3.40.50.2300">
    <property type="match status" value="1"/>
</dbReference>
<evidence type="ECO:0000256" key="5">
    <source>
        <dbReference type="ARBA" id="ARBA00023012"/>
    </source>
</evidence>
<dbReference type="GO" id="GO:0005737">
    <property type="term" value="C:cytoplasm"/>
    <property type="evidence" value="ECO:0007669"/>
    <property type="project" value="UniProtKB-SubCell"/>
</dbReference>
<keyword evidence="14" id="KW-1185">Reference proteome</keyword>
<keyword evidence="6" id="KW-0805">Transcription regulation</keyword>
<dbReference type="InterPro" id="IPR018062">
    <property type="entry name" value="HTH_AraC-typ_CS"/>
</dbReference>
<dbReference type="InterPro" id="IPR001789">
    <property type="entry name" value="Sig_transdc_resp-reg_receiver"/>
</dbReference>
<dbReference type="Pfam" id="PF12833">
    <property type="entry name" value="HTH_18"/>
    <property type="match status" value="1"/>
</dbReference>
<keyword evidence="5" id="KW-0902">Two-component regulatory system</keyword>
<dbReference type="eggNOG" id="COG4753">
    <property type="taxonomic scope" value="Bacteria"/>
</dbReference>
<sequence length="523" mass="60311">MIVDDELRIRQGLAKLIEWEEYGLEIVCEAANGKDALRQLEENEINVIVTDIKMPVMDGIELIKEINKRALDVRIIVLSGFDDFSFVKNAMKLGAENYLLKPVNKEELLGTIKDMLEDIKSKRISDIQNRAGLTYLRNNTLNRIVKNEIKPNELRDKSELLELNIWTSSMQVAIFQPYLPNGKENESHEEGQDLLSAIFSICEESVKPYADCITFIDSNGRIVYIFNLAGEKLERNKSLLLNCQQKVIAGLGIHSAVALGSIVESQKHIHLSYQQAVQSLDYKIVYGPDRIILYSEIRKRFEHKHEEVNIYEEWIQNCISASKAEELTACIDNVFRDIKDQGTGISPEQVRNITMKIILAIFHKAREFFINTEKIIDYNEYMVFWSISKADDIDELRKLSIDIGIKVINAVQQQQSKRYSKTVEYIINYIQNNYSQQDICLKTMANQMDVSAVHLGRIFKNETGMFFSDYLNQIRIQEAKRMLVETNIKIRDITEKVGFVNTSYFFTVFKKVMGVTPGEIRQV</sequence>
<dbReference type="GO" id="GO:0043565">
    <property type="term" value="F:sequence-specific DNA binding"/>
    <property type="evidence" value="ECO:0007669"/>
    <property type="project" value="InterPro"/>
</dbReference>
<evidence type="ECO:0000256" key="1">
    <source>
        <dbReference type="ARBA" id="ARBA00004496"/>
    </source>
</evidence>
<dbReference type="AlphaFoldDB" id="S0FI85"/>
<dbReference type="PROSITE" id="PS50110">
    <property type="entry name" value="RESPONSE_REGULATORY"/>
    <property type="match status" value="1"/>
</dbReference>
<keyword evidence="4 10" id="KW-0597">Phosphoprotein</keyword>
<dbReference type="InterPro" id="IPR020449">
    <property type="entry name" value="Tscrpt_reg_AraC-type_HTH"/>
</dbReference>
<dbReference type="SMART" id="SM00342">
    <property type="entry name" value="HTH_ARAC"/>
    <property type="match status" value="1"/>
</dbReference>
<dbReference type="SMART" id="SM00448">
    <property type="entry name" value="REC"/>
    <property type="match status" value="1"/>
</dbReference>
<dbReference type="CDD" id="cd17536">
    <property type="entry name" value="REC_YesN-like"/>
    <property type="match status" value="1"/>
</dbReference>
<protein>
    <recommendedName>
        <fullName evidence="2">Stage 0 sporulation protein A homolog</fullName>
    </recommendedName>
</protein>
<dbReference type="Proteomes" id="UP000014155">
    <property type="component" value="Unassembled WGS sequence"/>
</dbReference>
<comment type="subcellular location">
    <subcellularLocation>
        <location evidence="1">Cytoplasm</location>
    </subcellularLocation>
</comment>
<evidence type="ECO:0000259" key="11">
    <source>
        <dbReference type="PROSITE" id="PS01124"/>
    </source>
</evidence>
<dbReference type="STRING" id="1195236.CTER_2762"/>
<keyword evidence="7" id="KW-0238">DNA-binding</keyword>
<comment type="caution">
    <text evidence="13">The sequence shown here is derived from an EMBL/GenBank/DDBJ whole genome shotgun (WGS) entry which is preliminary data.</text>
</comment>
<feature type="domain" description="Response regulatory" evidence="12">
    <location>
        <begin position="1"/>
        <end position="116"/>
    </location>
</feature>
<evidence type="ECO:0000256" key="9">
    <source>
        <dbReference type="ARBA" id="ARBA00024867"/>
    </source>
</evidence>
<dbReference type="InterPro" id="IPR018060">
    <property type="entry name" value="HTH_AraC"/>
</dbReference>
<evidence type="ECO:0000256" key="6">
    <source>
        <dbReference type="ARBA" id="ARBA00023015"/>
    </source>
</evidence>
<dbReference type="PROSITE" id="PS50007">
    <property type="entry name" value="PIPLC_X_DOMAIN"/>
    <property type="match status" value="1"/>
</dbReference>
<dbReference type="GO" id="GO:0000160">
    <property type="term" value="P:phosphorelay signal transduction system"/>
    <property type="evidence" value="ECO:0007669"/>
    <property type="project" value="UniProtKB-KW"/>
</dbReference>
<evidence type="ECO:0000313" key="14">
    <source>
        <dbReference type="Proteomes" id="UP000014155"/>
    </source>
</evidence>
<feature type="modified residue" description="4-aspartylphosphate" evidence="10">
    <location>
        <position position="51"/>
    </location>
</feature>
<dbReference type="InterPro" id="IPR009057">
    <property type="entry name" value="Homeodomain-like_sf"/>
</dbReference>
<evidence type="ECO:0000256" key="2">
    <source>
        <dbReference type="ARBA" id="ARBA00018672"/>
    </source>
</evidence>
<evidence type="ECO:0000256" key="8">
    <source>
        <dbReference type="ARBA" id="ARBA00023163"/>
    </source>
</evidence>
<evidence type="ECO:0000256" key="10">
    <source>
        <dbReference type="PROSITE-ProRule" id="PRU00169"/>
    </source>
</evidence>
<dbReference type="PANTHER" id="PTHR42713">
    <property type="entry name" value="HISTIDINE KINASE-RELATED"/>
    <property type="match status" value="1"/>
</dbReference>
<organism evidence="13 14">
    <name type="scientific">Ruminiclostridium cellobioparum subsp. termitidis CT1112</name>
    <dbReference type="NCBI Taxonomy" id="1195236"/>
    <lineage>
        <taxon>Bacteria</taxon>
        <taxon>Bacillati</taxon>
        <taxon>Bacillota</taxon>
        <taxon>Clostridia</taxon>
        <taxon>Eubacteriales</taxon>
        <taxon>Oscillospiraceae</taxon>
        <taxon>Ruminiclostridium</taxon>
    </lineage>
</organism>
<feature type="domain" description="HTH araC/xylS-type" evidence="11">
    <location>
        <begin position="424"/>
        <end position="523"/>
    </location>
</feature>
<reference evidence="13 14" key="1">
    <citation type="journal article" date="2013" name="Genome Announc.">
        <title>Draft Genome Sequence of the Cellulolytic, Mesophilic, Anaerobic Bacterium Clostridium termitidis Strain CT1112 (DSM 5398).</title>
        <authorList>
            <person name="Lal S."/>
            <person name="Ramachandran U."/>
            <person name="Zhang X."/>
            <person name="Munir R."/>
            <person name="Sparling R."/>
            <person name="Levin D.B."/>
        </authorList>
    </citation>
    <scope>NUCLEOTIDE SEQUENCE [LARGE SCALE GENOMIC DNA]</scope>
    <source>
        <strain evidence="13 14">CT1112</strain>
    </source>
</reference>
<dbReference type="PROSITE" id="PS00041">
    <property type="entry name" value="HTH_ARAC_FAMILY_1"/>
    <property type="match status" value="1"/>
</dbReference>
<dbReference type="Pfam" id="PF00072">
    <property type="entry name" value="Response_reg"/>
    <property type="match status" value="1"/>
</dbReference>
<accession>S0FI85</accession>
<dbReference type="Gene3D" id="1.10.10.60">
    <property type="entry name" value="Homeodomain-like"/>
    <property type="match status" value="2"/>
</dbReference>
<proteinExistence type="predicted"/>
<evidence type="ECO:0000259" key="12">
    <source>
        <dbReference type="PROSITE" id="PS50110"/>
    </source>
</evidence>
<gene>
    <name evidence="13" type="ORF">CTER_2762</name>
</gene>
<evidence type="ECO:0000256" key="3">
    <source>
        <dbReference type="ARBA" id="ARBA00022490"/>
    </source>
</evidence>
<dbReference type="GO" id="GO:0003700">
    <property type="term" value="F:DNA-binding transcription factor activity"/>
    <property type="evidence" value="ECO:0007669"/>
    <property type="project" value="InterPro"/>
</dbReference>
<evidence type="ECO:0000313" key="13">
    <source>
        <dbReference type="EMBL" id="EMS71317.1"/>
    </source>
</evidence>
<name>S0FI85_RUMCE</name>
<dbReference type="InterPro" id="IPR011006">
    <property type="entry name" value="CheY-like_superfamily"/>
</dbReference>
<dbReference type="PROSITE" id="PS01124">
    <property type="entry name" value="HTH_ARAC_FAMILY_2"/>
    <property type="match status" value="1"/>
</dbReference>
<comment type="function">
    <text evidence="9">May play the central regulatory role in sporulation. It may be an element of the effector pathway responsible for the activation of sporulation genes in response to nutritional stress. Spo0A may act in concert with spo0H (a sigma factor) to control the expression of some genes that are critical to the sporulation process.</text>
</comment>
<dbReference type="SUPFAM" id="SSF52172">
    <property type="entry name" value="CheY-like"/>
    <property type="match status" value="1"/>
</dbReference>
<keyword evidence="3" id="KW-0963">Cytoplasm</keyword>
<dbReference type="PATRIC" id="fig|1195236.3.peg.3083"/>
<evidence type="ECO:0000256" key="4">
    <source>
        <dbReference type="ARBA" id="ARBA00022553"/>
    </source>
</evidence>
<dbReference type="PANTHER" id="PTHR42713:SF3">
    <property type="entry name" value="TRANSCRIPTIONAL REGULATORY PROTEIN HPTR"/>
    <property type="match status" value="1"/>
</dbReference>
<dbReference type="InterPro" id="IPR051552">
    <property type="entry name" value="HptR"/>
</dbReference>
<keyword evidence="8" id="KW-0804">Transcription</keyword>